<organism evidence="2">
    <name type="scientific">viral metagenome</name>
    <dbReference type="NCBI Taxonomy" id="1070528"/>
    <lineage>
        <taxon>unclassified sequences</taxon>
        <taxon>metagenomes</taxon>
        <taxon>organismal metagenomes</taxon>
    </lineage>
</organism>
<reference evidence="2" key="1">
    <citation type="journal article" date="2020" name="Nature">
        <title>Giant virus diversity and host interactions through global metagenomics.</title>
        <authorList>
            <person name="Schulz F."/>
            <person name="Roux S."/>
            <person name="Paez-Espino D."/>
            <person name="Jungbluth S."/>
            <person name="Walsh D.A."/>
            <person name="Denef V.J."/>
            <person name="McMahon K.D."/>
            <person name="Konstantinidis K.T."/>
            <person name="Eloe-Fadrosh E.A."/>
            <person name="Kyrpides N.C."/>
            <person name="Woyke T."/>
        </authorList>
    </citation>
    <scope>NUCLEOTIDE SEQUENCE</scope>
    <source>
        <strain evidence="2">GVMAG-M-3300024261-37</strain>
    </source>
</reference>
<evidence type="ECO:0000256" key="1">
    <source>
        <dbReference type="SAM" id="Coils"/>
    </source>
</evidence>
<dbReference type="EMBL" id="MN740233">
    <property type="protein sequence ID" value="QHT95015.1"/>
    <property type="molecule type" value="Genomic_DNA"/>
</dbReference>
<evidence type="ECO:0000313" key="2">
    <source>
        <dbReference type="EMBL" id="QHT95015.1"/>
    </source>
</evidence>
<proteinExistence type="predicted"/>
<sequence>MIDKDWEKADKKDFHVYRKGVWVLKEEVKAIEQLLREARRRLDRELEIEERHMSWWEYILYIVGLDASD</sequence>
<keyword evidence="1" id="KW-0175">Coiled coil</keyword>
<name>A0A6C0IR76_9ZZZZ</name>
<feature type="coiled-coil region" evidence="1">
    <location>
        <begin position="21"/>
        <end position="48"/>
    </location>
</feature>
<dbReference type="AlphaFoldDB" id="A0A6C0IR76"/>
<protein>
    <submittedName>
        <fullName evidence="2">Uncharacterized protein</fullName>
    </submittedName>
</protein>
<accession>A0A6C0IR76</accession>